<name>A0A084BA28_STACB</name>
<keyword evidence="2" id="KW-1185">Reference proteome</keyword>
<dbReference type="HOGENOM" id="CLU_3175681_0_0_1"/>
<dbReference type="Proteomes" id="UP000028045">
    <property type="component" value="Unassembled WGS sequence"/>
</dbReference>
<accession>A0A084BA28</accession>
<reference evidence="1 2" key="1">
    <citation type="journal article" date="2014" name="BMC Genomics">
        <title>Comparative genome sequencing reveals chemotype-specific gene clusters in the toxigenic black mold Stachybotrys.</title>
        <authorList>
            <person name="Semeiks J."/>
            <person name="Borek D."/>
            <person name="Otwinowski Z."/>
            <person name="Grishin N.V."/>
        </authorList>
    </citation>
    <scope>NUCLEOTIDE SEQUENCE [LARGE SCALE GENOMIC DNA]</scope>
    <source>
        <strain evidence="2">CBS 109288 / IBT 7711</strain>
    </source>
</reference>
<evidence type="ECO:0000313" key="1">
    <source>
        <dbReference type="EMBL" id="KEY74407.1"/>
    </source>
</evidence>
<gene>
    <name evidence="1" type="ORF">S7711_11580</name>
</gene>
<dbReference type="AlphaFoldDB" id="A0A084BA28"/>
<evidence type="ECO:0000313" key="2">
    <source>
        <dbReference type="Proteomes" id="UP000028045"/>
    </source>
</evidence>
<dbReference type="EMBL" id="KL647583">
    <property type="protein sequence ID" value="KEY74407.1"/>
    <property type="molecule type" value="Genomic_DNA"/>
</dbReference>
<proteinExistence type="predicted"/>
<organism evidence="1 2">
    <name type="scientific">Stachybotrys chartarum (strain CBS 109288 / IBT 7711)</name>
    <name type="common">Toxic black mold</name>
    <name type="synonym">Stilbospora chartarum</name>
    <dbReference type="NCBI Taxonomy" id="1280523"/>
    <lineage>
        <taxon>Eukaryota</taxon>
        <taxon>Fungi</taxon>
        <taxon>Dikarya</taxon>
        <taxon>Ascomycota</taxon>
        <taxon>Pezizomycotina</taxon>
        <taxon>Sordariomycetes</taxon>
        <taxon>Hypocreomycetidae</taxon>
        <taxon>Hypocreales</taxon>
        <taxon>Stachybotryaceae</taxon>
        <taxon>Stachybotrys</taxon>
    </lineage>
</organism>
<sequence>MKAEAGKEYRVLRTIDAPADKDDKRYCISSCDAGNIDNSGTGNSATS</sequence>
<protein>
    <submittedName>
        <fullName evidence="1">Uncharacterized protein</fullName>
    </submittedName>
</protein>